<name>A0A0C2MG22_THEKT</name>
<proteinExistence type="predicted"/>
<gene>
    <name evidence="1" type="ORF">RF11_08113</name>
</gene>
<sequence>MSIVNYKIILKKFYFFQWRWINQMIFLIHIRSQFFRTINDNFVVIEELLGLEATHSSSRGSDLFETPKNLGEKNNMEWRKLVSICTEGPPAMVGSKSGCLT</sequence>
<protein>
    <submittedName>
        <fullName evidence="1">General transcription factor II-I repeat domain-containing protein 2</fullName>
    </submittedName>
</protein>
<evidence type="ECO:0000313" key="1">
    <source>
        <dbReference type="EMBL" id="KII66106.1"/>
    </source>
</evidence>
<dbReference type="PANTHER" id="PTHR45913">
    <property type="entry name" value="EPM2A-INTERACTING PROTEIN 1"/>
    <property type="match status" value="1"/>
</dbReference>
<reference evidence="1 2" key="1">
    <citation type="journal article" date="2014" name="Genome Biol. Evol.">
        <title>The genome of the myxosporean Thelohanellus kitauei shows adaptations to nutrient acquisition within its fish host.</title>
        <authorList>
            <person name="Yang Y."/>
            <person name="Xiong J."/>
            <person name="Zhou Z."/>
            <person name="Huo F."/>
            <person name="Miao W."/>
            <person name="Ran C."/>
            <person name="Liu Y."/>
            <person name="Zhang J."/>
            <person name="Feng J."/>
            <person name="Wang M."/>
            <person name="Wang M."/>
            <person name="Wang L."/>
            <person name="Yao B."/>
        </authorList>
    </citation>
    <scope>NUCLEOTIDE SEQUENCE [LARGE SCALE GENOMIC DNA]</scope>
    <source>
        <strain evidence="1">Wuqing</strain>
    </source>
</reference>
<comment type="caution">
    <text evidence="1">The sequence shown here is derived from an EMBL/GenBank/DDBJ whole genome shotgun (WGS) entry which is preliminary data.</text>
</comment>
<dbReference type="AlphaFoldDB" id="A0A0C2MG22"/>
<evidence type="ECO:0000313" key="2">
    <source>
        <dbReference type="Proteomes" id="UP000031668"/>
    </source>
</evidence>
<dbReference type="Proteomes" id="UP000031668">
    <property type="component" value="Unassembled WGS sequence"/>
</dbReference>
<dbReference type="PANTHER" id="PTHR45913:SF5">
    <property type="entry name" value="GENERAL TRANSCRIPTION FACTOR II-I REPEAT DOMAIN-CONTAINING PROTEIN 2A-LIKE PROTEIN"/>
    <property type="match status" value="1"/>
</dbReference>
<accession>A0A0C2MG22</accession>
<dbReference type="EMBL" id="JWZT01003605">
    <property type="protein sequence ID" value="KII66106.1"/>
    <property type="molecule type" value="Genomic_DNA"/>
</dbReference>
<organism evidence="1 2">
    <name type="scientific">Thelohanellus kitauei</name>
    <name type="common">Myxosporean</name>
    <dbReference type="NCBI Taxonomy" id="669202"/>
    <lineage>
        <taxon>Eukaryota</taxon>
        <taxon>Metazoa</taxon>
        <taxon>Cnidaria</taxon>
        <taxon>Myxozoa</taxon>
        <taxon>Myxosporea</taxon>
        <taxon>Bivalvulida</taxon>
        <taxon>Platysporina</taxon>
        <taxon>Myxobolidae</taxon>
        <taxon>Thelohanellus</taxon>
    </lineage>
</organism>
<keyword evidence="2" id="KW-1185">Reference proteome</keyword>
<dbReference type="OrthoDB" id="6611647at2759"/>